<comment type="caution">
    <text evidence="3">The sequence shown here is derived from an EMBL/GenBank/DDBJ whole genome shotgun (WGS) entry which is preliminary data.</text>
</comment>
<evidence type="ECO:0000313" key="3">
    <source>
        <dbReference type="EMBL" id="GAA0270105.1"/>
    </source>
</evidence>
<evidence type="ECO:0000313" key="4">
    <source>
        <dbReference type="Proteomes" id="UP001501867"/>
    </source>
</evidence>
<protein>
    <recommendedName>
        <fullName evidence="2">Tyr recombinase domain-containing protein</fullName>
    </recommendedName>
</protein>
<evidence type="ECO:0000259" key="2">
    <source>
        <dbReference type="PROSITE" id="PS51898"/>
    </source>
</evidence>
<dbReference type="SUPFAM" id="SSF56349">
    <property type="entry name" value="DNA breaking-rejoining enzymes"/>
    <property type="match status" value="1"/>
</dbReference>
<dbReference type="InterPro" id="IPR013762">
    <property type="entry name" value="Integrase-like_cat_sf"/>
</dbReference>
<keyword evidence="1" id="KW-0233">DNA recombination</keyword>
<dbReference type="EMBL" id="BAAABV010000005">
    <property type="protein sequence ID" value="GAA0270105.1"/>
    <property type="molecule type" value="Genomic_DNA"/>
</dbReference>
<dbReference type="Gene3D" id="1.10.443.10">
    <property type="entry name" value="Intergrase catalytic core"/>
    <property type="match status" value="1"/>
</dbReference>
<dbReference type="Proteomes" id="UP001501867">
    <property type="component" value="Unassembled WGS sequence"/>
</dbReference>
<dbReference type="PANTHER" id="PTHR30349">
    <property type="entry name" value="PHAGE INTEGRASE-RELATED"/>
    <property type="match status" value="1"/>
</dbReference>
<dbReference type="PROSITE" id="PS51898">
    <property type="entry name" value="TYR_RECOMBINASE"/>
    <property type="match status" value="1"/>
</dbReference>
<dbReference type="InterPro" id="IPR050090">
    <property type="entry name" value="Tyrosine_recombinase_XerCD"/>
</dbReference>
<keyword evidence="4" id="KW-1185">Reference proteome</keyword>
<dbReference type="PANTHER" id="PTHR30349:SF81">
    <property type="entry name" value="TYROSINE RECOMBINASE XERC"/>
    <property type="match status" value="1"/>
</dbReference>
<name>A0ABN0V1A6_9ACTN</name>
<dbReference type="InterPro" id="IPR002104">
    <property type="entry name" value="Integrase_catalytic"/>
</dbReference>
<accession>A0ABN0V1A6</accession>
<dbReference type="RefSeq" id="WP_344151521.1">
    <property type="nucleotide sequence ID" value="NZ_BAAABV010000005.1"/>
</dbReference>
<feature type="domain" description="Tyr recombinase" evidence="2">
    <location>
        <begin position="140"/>
        <end position="346"/>
    </location>
</feature>
<organism evidence="3 4">
    <name type="scientific">Streptomyces polychromogenes</name>
    <dbReference type="NCBI Taxonomy" id="67342"/>
    <lineage>
        <taxon>Bacteria</taxon>
        <taxon>Bacillati</taxon>
        <taxon>Actinomycetota</taxon>
        <taxon>Actinomycetes</taxon>
        <taxon>Kitasatosporales</taxon>
        <taxon>Streptomycetaceae</taxon>
        <taxon>Streptomyces</taxon>
    </lineage>
</organism>
<gene>
    <name evidence="3" type="ORF">GCM10010302_04590</name>
</gene>
<reference evidence="4" key="1">
    <citation type="journal article" date="2019" name="Int. J. Syst. Evol. Microbiol.">
        <title>The Global Catalogue of Microorganisms (GCM) 10K type strain sequencing project: providing services to taxonomists for standard genome sequencing and annotation.</title>
        <authorList>
            <consortium name="The Broad Institute Genomics Platform"/>
            <consortium name="The Broad Institute Genome Sequencing Center for Infectious Disease"/>
            <person name="Wu L."/>
            <person name="Ma J."/>
        </authorList>
    </citation>
    <scope>NUCLEOTIDE SEQUENCE [LARGE SCALE GENOMIC DNA]</scope>
    <source>
        <strain evidence="4">JCM 4505</strain>
    </source>
</reference>
<dbReference type="InterPro" id="IPR011010">
    <property type="entry name" value="DNA_brk_join_enz"/>
</dbReference>
<proteinExistence type="predicted"/>
<sequence length="358" mass="40323">MTLAAVRNLASPRVLSSAVDEEDFEQEIVDQYALALAAAGAGDGSVEFNCRAAVEFVRSSDRRLWAVGAEDADRYLVRLRREQGRKPSTVQGYAGAIARFYDFVVSRYQGDIHALTGCVVTQPIDEFNRPAKANHASVRVPPARAEVEELFGQWAAHLPSTRKYLPAARDYLAASLWRRGGLRIRETAMLDMRDWRPDLGRWGKLHIRYGKGSRGRGPKTRLIPAIDGIDTLMQWWLTDVRHQFDDDWRNPDAPLLPSERRDEMTGSCTRIGTDPLRSGLAAAVGAWLPDWKGRLTPHGLRHYCASELYGRGVDLKAIQDLLGHNWLSTTTHYIHVPTQHIENEWLHANDRTALRLLG</sequence>
<dbReference type="Pfam" id="PF00589">
    <property type="entry name" value="Phage_integrase"/>
    <property type="match status" value="1"/>
</dbReference>
<evidence type="ECO:0000256" key="1">
    <source>
        <dbReference type="ARBA" id="ARBA00023172"/>
    </source>
</evidence>